<protein>
    <submittedName>
        <fullName evidence="2">Uncharacterized protein</fullName>
    </submittedName>
</protein>
<organism evidence="2 3">
    <name type="scientific">Aspergillus sclerotialis</name>
    <dbReference type="NCBI Taxonomy" id="2070753"/>
    <lineage>
        <taxon>Eukaryota</taxon>
        <taxon>Fungi</taxon>
        <taxon>Dikarya</taxon>
        <taxon>Ascomycota</taxon>
        <taxon>Pezizomycotina</taxon>
        <taxon>Eurotiomycetes</taxon>
        <taxon>Eurotiomycetidae</taxon>
        <taxon>Eurotiales</taxon>
        <taxon>Aspergillaceae</taxon>
        <taxon>Aspergillus</taxon>
        <taxon>Aspergillus subgen. Polypaecilum</taxon>
    </lineage>
</organism>
<accession>A0A3A3A885</accession>
<name>A0A3A3A885_9EURO</name>
<reference evidence="3" key="1">
    <citation type="submission" date="2017-02" db="EMBL/GenBank/DDBJ databases">
        <authorList>
            <person name="Tafer H."/>
            <person name="Lopandic K."/>
        </authorList>
    </citation>
    <scope>NUCLEOTIDE SEQUENCE [LARGE SCALE GENOMIC DNA]</scope>
    <source>
        <strain evidence="3">CBS 366.77</strain>
    </source>
</reference>
<proteinExistence type="predicted"/>
<evidence type="ECO:0000256" key="1">
    <source>
        <dbReference type="SAM" id="MobiDB-lite"/>
    </source>
</evidence>
<evidence type="ECO:0000313" key="3">
    <source>
        <dbReference type="Proteomes" id="UP000266188"/>
    </source>
</evidence>
<gene>
    <name evidence="2" type="ORF">PHISCL_02048</name>
</gene>
<evidence type="ECO:0000313" key="2">
    <source>
        <dbReference type="EMBL" id="RJE25581.1"/>
    </source>
</evidence>
<dbReference type="EMBL" id="MVGC01000043">
    <property type="protein sequence ID" value="RJE25581.1"/>
    <property type="molecule type" value="Genomic_DNA"/>
</dbReference>
<keyword evidence="3" id="KW-1185">Reference proteome</keyword>
<dbReference type="AlphaFoldDB" id="A0A3A3A885"/>
<dbReference type="Proteomes" id="UP000266188">
    <property type="component" value="Unassembled WGS sequence"/>
</dbReference>
<sequence length="94" mass="10860">MRGSWASLQAKGDRQEQRRTGQRTQVNRRRKEQTRLLLKQQNGIAEDGEENEKVHRRPPMPVWSHGASRDAAPFLRLLSALLLQLSPFSIGLRF</sequence>
<comment type="caution">
    <text evidence="2">The sequence shown here is derived from an EMBL/GenBank/DDBJ whole genome shotgun (WGS) entry which is preliminary data.</text>
</comment>
<feature type="region of interest" description="Disordered" evidence="1">
    <location>
        <begin position="1"/>
        <end position="66"/>
    </location>
</feature>